<dbReference type="InterPro" id="IPR002347">
    <property type="entry name" value="SDR_fam"/>
</dbReference>
<dbReference type="InterPro" id="IPR036291">
    <property type="entry name" value="NAD(P)-bd_dom_sf"/>
</dbReference>
<proteinExistence type="predicted"/>
<organism evidence="1 2">
    <name type="scientific">Phrynosoma platyrhinos</name>
    <name type="common">Desert horned lizard</name>
    <dbReference type="NCBI Taxonomy" id="52577"/>
    <lineage>
        <taxon>Eukaryota</taxon>
        <taxon>Metazoa</taxon>
        <taxon>Chordata</taxon>
        <taxon>Craniata</taxon>
        <taxon>Vertebrata</taxon>
        <taxon>Euteleostomi</taxon>
        <taxon>Lepidosauria</taxon>
        <taxon>Squamata</taxon>
        <taxon>Bifurcata</taxon>
        <taxon>Unidentata</taxon>
        <taxon>Episquamata</taxon>
        <taxon>Toxicofera</taxon>
        <taxon>Iguania</taxon>
        <taxon>Phrynosomatidae</taxon>
        <taxon>Phrynosomatinae</taxon>
        <taxon>Phrynosoma</taxon>
    </lineage>
</organism>
<dbReference type="PANTHER" id="PTHR43544:SF33">
    <property type="entry name" value="C-FACTOR"/>
    <property type="match status" value="1"/>
</dbReference>
<dbReference type="Proteomes" id="UP000826234">
    <property type="component" value="Unassembled WGS sequence"/>
</dbReference>
<dbReference type="Pfam" id="PF00106">
    <property type="entry name" value="adh_short"/>
    <property type="match status" value="1"/>
</dbReference>
<accession>A0ABQ7SQ03</accession>
<reference evidence="1 2" key="1">
    <citation type="journal article" date="2022" name="Gigascience">
        <title>A chromosome-level genome assembly and annotation of the desert horned lizard, Phrynosoma platyrhinos, provides insight into chromosomal rearrangements among reptiles.</title>
        <authorList>
            <person name="Koochekian N."/>
            <person name="Ascanio A."/>
            <person name="Farleigh K."/>
            <person name="Card D.C."/>
            <person name="Schield D.R."/>
            <person name="Castoe T.A."/>
            <person name="Jezkova T."/>
        </authorList>
    </citation>
    <scope>NUCLEOTIDE SEQUENCE [LARGE SCALE GENOMIC DNA]</scope>
    <source>
        <strain evidence="1">NK-2021</strain>
    </source>
</reference>
<gene>
    <name evidence="1" type="ORF">JD844_000021</name>
</gene>
<dbReference type="PANTHER" id="PTHR43544">
    <property type="entry name" value="SHORT-CHAIN DEHYDROGENASE/REDUCTASE"/>
    <property type="match status" value="1"/>
</dbReference>
<evidence type="ECO:0008006" key="3">
    <source>
        <dbReference type="Google" id="ProtNLM"/>
    </source>
</evidence>
<dbReference type="EMBL" id="JAIPUX010003776">
    <property type="protein sequence ID" value="KAH0619409.1"/>
    <property type="molecule type" value="Genomic_DNA"/>
</dbReference>
<keyword evidence="2" id="KW-1185">Reference proteome</keyword>
<comment type="caution">
    <text evidence="1">The sequence shown here is derived from an EMBL/GenBank/DDBJ whole genome shotgun (WGS) entry which is preliminary data.</text>
</comment>
<evidence type="ECO:0000313" key="2">
    <source>
        <dbReference type="Proteomes" id="UP000826234"/>
    </source>
</evidence>
<sequence>MEGFRPRSVLVTGSDRGIGLGLVKRFLEMPDPPEWIFATSLNLDSCEGKELMWGSEKAVVMMTPNGACKGCMNRSPVLFGQRGAKAGVPPPFWAPCQGQASLSRGLLCFPKAFLPLLKKAAQRSPRKEGLSCSKAAIVNISSDFGSLEKMSGWCLSEVISYRCSKTAVNMLTRCQSLQYKPFGIFAMSIHPGWVKTAMGTMLVPQTVEESSSGIVKVLSSVTEKDTGSFIDWEGNAVPW</sequence>
<dbReference type="SUPFAM" id="SSF51735">
    <property type="entry name" value="NAD(P)-binding Rossmann-fold domains"/>
    <property type="match status" value="1"/>
</dbReference>
<protein>
    <recommendedName>
        <fullName evidence="3">C-factor</fullName>
    </recommendedName>
</protein>
<name>A0ABQ7SQ03_PHRPL</name>
<dbReference type="PRINTS" id="PR00081">
    <property type="entry name" value="GDHRDH"/>
</dbReference>
<evidence type="ECO:0000313" key="1">
    <source>
        <dbReference type="EMBL" id="KAH0619409.1"/>
    </source>
</evidence>
<dbReference type="Gene3D" id="3.40.50.720">
    <property type="entry name" value="NAD(P)-binding Rossmann-like Domain"/>
    <property type="match status" value="1"/>
</dbReference>
<dbReference type="InterPro" id="IPR051468">
    <property type="entry name" value="Fungal_SecMetab_SDRs"/>
</dbReference>